<protein>
    <submittedName>
        <fullName evidence="1">8348_t:CDS:1</fullName>
    </submittedName>
</protein>
<name>A0ACA9R2H1_9GLOM</name>
<dbReference type="Proteomes" id="UP000789920">
    <property type="component" value="Unassembled WGS sequence"/>
</dbReference>
<keyword evidence="2" id="KW-1185">Reference proteome</keyword>
<gene>
    <name evidence="1" type="ORF">RPERSI_LOCUS16718</name>
</gene>
<accession>A0ACA9R2H1</accession>
<evidence type="ECO:0000313" key="2">
    <source>
        <dbReference type="Proteomes" id="UP000789920"/>
    </source>
</evidence>
<organism evidence="1 2">
    <name type="scientific">Racocetra persica</name>
    <dbReference type="NCBI Taxonomy" id="160502"/>
    <lineage>
        <taxon>Eukaryota</taxon>
        <taxon>Fungi</taxon>
        <taxon>Fungi incertae sedis</taxon>
        <taxon>Mucoromycota</taxon>
        <taxon>Glomeromycotina</taxon>
        <taxon>Glomeromycetes</taxon>
        <taxon>Diversisporales</taxon>
        <taxon>Gigasporaceae</taxon>
        <taxon>Racocetra</taxon>
    </lineage>
</organism>
<sequence length="50" mass="6095">MIQKTVAKILRDLLTTEYSFDNEVMDRKPFKKFHTNWGLLYHVLHDDEKE</sequence>
<feature type="non-terminal residue" evidence="1">
    <location>
        <position position="50"/>
    </location>
</feature>
<evidence type="ECO:0000313" key="1">
    <source>
        <dbReference type="EMBL" id="CAG8773698.1"/>
    </source>
</evidence>
<comment type="caution">
    <text evidence="1">The sequence shown here is derived from an EMBL/GenBank/DDBJ whole genome shotgun (WGS) entry which is preliminary data.</text>
</comment>
<dbReference type="EMBL" id="CAJVQC010041768">
    <property type="protein sequence ID" value="CAG8773698.1"/>
    <property type="molecule type" value="Genomic_DNA"/>
</dbReference>
<reference evidence="1" key="1">
    <citation type="submission" date="2021-06" db="EMBL/GenBank/DDBJ databases">
        <authorList>
            <person name="Kallberg Y."/>
            <person name="Tangrot J."/>
            <person name="Rosling A."/>
        </authorList>
    </citation>
    <scope>NUCLEOTIDE SEQUENCE</scope>
    <source>
        <strain evidence="1">MA461A</strain>
    </source>
</reference>
<proteinExistence type="predicted"/>